<organism evidence="1">
    <name type="scientific">Oikopleura dioica</name>
    <name type="common">Tunicate</name>
    <dbReference type="NCBI Taxonomy" id="34765"/>
    <lineage>
        <taxon>Eukaryota</taxon>
        <taxon>Metazoa</taxon>
        <taxon>Chordata</taxon>
        <taxon>Tunicata</taxon>
        <taxon>Appendicularia</taxon>
        <taxon>Copelata</taxon>
        <taxon>Oikopleuridae</taxon>
        <taxon>Oikopleura</taxon>
    </lineage>
</organism>
<dbReference type="AlphaFoldDB" id="E4X6V1"/>
<sequence>MKVLALAFTTCSLAQKNTAGDEPAPIFGKARMDFAQMIARMQNEHRGARPQLVERLNLPVQPPGLPQARVFQESIVQSNEKEESELALSEYDDYGYGDDEYYEYYDEYYLDSFGRSKRKKKKKKKSKYSSAPVYVPYEYPTRQQGESNTMCWKCHVAVSTYDYGSTDLYKLCLAQGELEYCGMGQNYCQIEERQRGGHIYQLKSGCKQPQACMVNWATNFRNETYPECDPGSMHYSVCRQCCGGDNADCNFQRFDDPSQRFTTETDWDDENEHGFLSPQMIGDPGFDPRTFNKTLSWQDYNSQNYENTYSGNYRASENEMQMDSFGSNFQEEIEETTTTWTTTTATTTTTEELTTLYEYEEAASTSTALPTTTTFFFEEIDPENTESNALTSLRNMVETLSSQPGGEILKSMSPADLRSLLRALKGQNGELIDEYDYLGEYFEDYYE</sequence>
<name>E4X6V1_OIKDI</name>
<dbReference type="InParanoid" id="E4X6V1"/>
<keyword evidence="2" id="KW-1185">Reference proteome</keyword>
<protein>
    <submittedName>
        <fullName evidence="1">Uncharacterized protein</fullName>
    </submittedName>
</protein>
<evidence type="ECO:0000313" key="1">
    <source>
        <dbReference type="EMBL" id="CBY08041.1"/>
    </source>
</evidence>
<reference evidence="1" key="1">
    <citation type="journal article" date="2010" name="Science">
        <title>Plasticity of animal genome architecture unmasked by rapid evolution of a pelagic tunicate.</title>
        <authorList>
            <person name="Denoeud F."/>
            <person name="Henriet S."/>
            <person name="Mungpakdee S."/>
            <person name="Aury J.M."/>
            <person name="Da Silva C."/>
            <person name="Brinkmann H."/>
            <person name="Mikhaleva J."/>
            <person name="Olsen L.C."/>
            <person name="Jubin C."/>
            <person name="Canestro C."/>
            <person name="Bouquet J.M."/>
            <person name="Danks G."/>
            <person name="Poulain J."/>
            <person name="Campsteijn C."/>
            <person name="Adamski M."/>
            <person name="Cross I."/>
            <person name="Yadetie F."/>
            <person name="Muffato M."/>
            <person name="Louis A."/>
            <person name="Butcher S."/>
            <person name="Tsagkogeorga G."/>
            <person name="Konrad A."/>
            <person name="Singh S."/>
            <person name="Jensen M.F."/>
            <person name="Cong E.H."/>
            <person name="Eikeseth-Otteraa H."/>
            <person name="Noel B."/>
            <person name="Anthouard V."/>
            <person name="Porcel B.M."/>
            <person name="Kachouri-Lafond R."/>
            <person name="Nishino A."/>
            <person name="Ugolini M."/>
            <person name="Chourrout P."/>
            <person name="Nishida H."/>
            <person name="Aasland R."/>
            <person name="Huzurbazar S."/>
            <person name="Westhof E."/>
            <person name="Delsuc F."/>
            <person name="Lehrach H."/>
            <person name="Reinhardt R."/>
            <person name="Weissenbach J."/>
            <person name="Roy S.W."/>
            <person name="Artiguenave F."/>
            <person name="Postlethwait J.H."/>
            <person name="Manak J.R."/>
            <person name="Thompson E.M."/>
            <person name="Jaillon O."/>
            <person name="Du Pasquier L."/>
            <person name="Boudinot P."/>
            <person name="Liberles D.A."/>
            <person name="Volff J.N."/>
            <person name="Philippe H."/>
            <person name="Lenhard B."/>
            <person name="Roest Crollius H."/>
            <person name="Wincker P."/>
            <person name="Chourrout D."/>
        </authorList>
    </citation>
    <scope>NUCLEOTIDE SEQUENCE [LARGE SCALE GENOMIC DNA]</scope>
</reference>
<gene>
    <name evidence="1" type="ORF">GSOID_T00003410001</name>
</gene>
<dbReference type="OrthoDB" id="10378797at2759"/>
<proteinExistence type="predicted"/>
<dbReference type="EMBL" id="FN653027">
    <property type="protein sequence ID" value="CBY08041.1"/>
    <property type="molecule type" value="Genomic_DNA"/>
</dbReference>
<evidence type="ECO:0000313" key="2">
    <source>
        <dbReference type="Proteomes" id="UP000001307"/>
    </source>
</evidence>
<accession>E4X6V1</accession>
<dbReference type="Proteomes" id="UP000001307">
    <property type="component" value="Unassembled WGS sequence"/>
</dbReference>
<dbReference type="CDD" id="cd23539">
    <property type="entry name" value="TFP_LU_ECD_CinHb4_like"/>
    <property type="match status" value="1"/>
</dbReference>